<reference evidence="1 2" key="1">
    <citation type="journal article" date="2016" name="Nat. Commun.">
        <title>Thousands of microbial genomes shed light on interconnected biogeochemical processes in an aquifer system.</title>
        <authorList>
            <person name="Anantharaman K."/>
            <person name="Brown C.T."/>
            <person name="Hug L.A."/>
            <person name="Sharon I."/>
            <person name="Castelle C.J."/>
            <person name="Probst A.J."/>
            <person name="Thomas B.C."/>
            <person name="Singh A."/>
            <person name="Wilkins M.J."/>
            <person name="Karaoz U."/>
            <person name="Brodie E.L."/>
            <person name="Williams K.H."/>
            <person name="Hubbard S.S."/>
            <person name="Banfield J.F."/>
        </authorList>
    </citation>
    <scope>NUCLEOTIDE SEQUENCE [LARGE SCALE GENOMIC DNA]</scope>
</reference>
<evidence type="ECO:0000313" key="2">
    <source>
        <dbReference type="Proteomes" id="UP000176952"/>
    </source>
</evidence>
<gene>
    <name evidence="1" type="ORF">A3F54_02705</name>
</gene>
<dbReference type="EMBL" id="MHKD01000007">
    <property type="protein sequence ID" value="OGY85090.1"/>
    <property type="molecule type" value="Genomic_DNA"/>
</dbReference>
<protein>
    <submittedName>
        <fullName evidence="1">Uncharacterized protein</fullName>
    </submittedName>
</protein>
<proteinExistence type="predicted"/>
<organism evidence="1 2">
    <name type="scientific">Candidatus Kerfeldbacteria bacterium RIFCSPHIGHO2_12_FULL_48_17</name>
    <dbReference type="NCBI Taxonomy" id="1798542"/>
    <lineage>
        <taxon>Bacteria</taxon>
        <taxon>Candidatus Kerfeldiibacteriota</taxon>
    </lineage>
</organism>
<sequence>MISMKVSELMHGMFVRVLQKIAGTPNDPYAAYRIRNASRAIQEMQGKTRFQYKEEIQGKYAERDESGAVILDETGTGFKANDTKGFDEASIAFGERKVDIDAKKIRFEDLAKIQLSPAELEILSPILDEPKNQE</sequence>
<dbReference type="Proteomes" id="UP000176952">
    <property type="component" value="Unassembled WGS sequence"/>
</dbReference>
<name>A0A1G2B9Y9_9BACT</name>
<dbReference type="AlphaFoldDB" id="A0A1G2B9Y9"/>
<accession>A0A1G2B9Y9</accession>
<evidence type="ECO:0000313" key="1">
    <source>
        <dbReference type="EMBL" id="OGY85090.1"/>
    </source>
</evidence>
<comment type="caution">
    <text evidence="1">The sequence shown here is derived from an EMBL/GenBank/DDBJ whole genome shotgun (WGS) entry which is preliminary data.</text>
</comment>